<dbReference type="EMBL" id="DUFG01000015">
    <property type="protein sequence ID" value="HIH08260.1"/>
    <property type="molecule type" value="Genomic_DNA"/>
</dbReference>
<feature type="transmembrane region" description="Helical" evidence="1">
    <location>
        <begin position="86"/>
        <end position="101"/>
    </location>
</feature>
<evidence type="ECO:0000313" key="4">
    <source>
        <dbReference type="Proteomes" id="UP000577419"/>
    </source>
</evidence>
<comment type="caution">
    <text evidence="2">The sequence shown here is derived from an EMBL/GenBank/DDBJ whole genome shotgun (WGS) entry which is preliminary data.</text>
</comment>
<reference evidence="2" key="1">
    <citation type="journal article" date="2020" name="bioRxiv">
        <title>A rank-normalized archaeal taxonomy based on genome phylogeny resolves widespread incomplete and uneven classifications.</title>
        <authorList>
            <person name="Rinke C."/>
            <person name="Chuvochina M."/>
            <person name="Mussig A.J."/>
            <person name="Chaumeil P.-A."/>
            <person name="Waite D.W."/>
            <person name="Whitman W.B."/>
            <person name="Parks D.H."/>
            <person name="Hugenholtz P."/>
        </authorList>
    </citation>
    <scope>NUCLEOTIDE SEQUENCE</scope>
    <source>
        <strain evidence="2">UBA10011</strain>
    </source>
</reference>
<evidence type="ECO:0000256" key="1">
    <source>
        <dbReference type="SAM" id="Phobius"/>
    </source>
</evidence>
<keyword evidence="1" id="KW-0812">Transmembrane</keyword>
<evidence type="ECO:0000313" key="2">
    <source>
        <dbReference type="EMBL" id="HIH08260.1"/>
    </source>
</evidence>
<name>A0A7J4ITU7_9ARCH</name>
<dbReference type="Proteomes" id="UP000683213">
    <property type="component" value="Unassembled WGS sequence"/>
</dbReference>
<dbReference type="AlphaFoldDB" id="A0A7J4ITU7"/>
<protein>
    <submittedName>
        <fullName evidence="2">Uncharacterized protein</fullName>
    </submittedName>
</protein>
<keyword evidence="1" id="KW-1133">Transmembrane helix</keyword>
<reference evidence="3" key="3">
    <citation type="submission" date="2021-05" db="EMBL/GenBank/DDBJ databases">
        <title>Protein family content uncovers lineage relationships and bacterial pathway maintenance mechanisms in DPANN archaea.</title>
        <authorList>
            <person name="Castelle C.J."/>
            <person name="Meheust R."/>
            <person name="Jaffe A.L."/>
            <person name="Seitz K."/>
            <person name="Gong X."/>
            <person name="Baker B.J."/>
            <person name="Banfield J.F."/>
        </authorList>
    </citation>
    <scope>NUCLEOTIDE SEQUENCE</scope>
    <source>
        <strain evidence="3">RIFCSPHIGHO2_01_FULL_GW2011_AR10_43_9</strain>
    </source>
</reference>
<sequence>MADYAWDSLRPLTQFALDADPYIKVLVFLLSLAIFVISFLAYRKTKTQKLLFVSFAFLFFALKWLVKVLDLFVSPGRFLSDSSENVFEFLILVSLFMAIFKK</sequence>
<accession>A0A7J4ITU7</accession>
<organism evidence="2 4">
    <name type="scientific">Candidatus Iainarchaeum sp</name>
    <dbReference type="NCBI Taxonomy" id="3101447"/>
    <lineage>
        <taxon>Archaea</taxon>
        <taxon>Candidatus Iainarchaeota</taxon>
        <taxon>Candidatus Iainarchaeia</taxon>
        <taxon>Candidatus Iainarchaeales</taxon>
        <taxon>Candidatus Iainarchaeaceae</taxon>
        <taxon>Candidatus Iainarchaeum</taxon>
    </lineage>
</organism>
<dbReference type="EMBL" id="JAGVWF010000049">
    <property type="protein sequence ID" value="MBS3059482.1"/>
    <property type="molecule type" value="Genomic_DNA"/>
</dbReference>
<gene>
    <name evidence="2" type="ORF">HA237_02715</name>
    <name evidence="3" type="ORF">J4224_03625</name>
</gene>
<keyword evidence="1" id="KW-0472">Membrane</keyword>
<feature type="transmembrane region" description="Helical" evidence="1">
    <location>
        <begin position="22"/>
        <end position="42"/>
    </location>
</feature>
<evidence type="ECO:0000313" key="3">
    <source>
        <dbReference type="EMBL" id="MBS3059482.1"/>
    </source>
</evidence>
<dbReference type="Proteomes" id="UP000577419">
    <property type="component" value="Unassembled WGS sequence"/>
</dbReference>
<feature type="transmembrane region" description="Helical" evidence="1">
    <location>
        <begin position="49"/>
        <end position="66"/>
    </location>
</feature>
<reference evidence="3" key="2">
    <citation type="submission" date="2021-03" db="EMBL/GenBank/DDBJ databases">
        <authorList>
            <person name="Jaffe A."/>
        </authorList>
    </citation>
    <scope>NUCLEOTIDE SEQUENCE</scope>
    <source>
        <strain evidence="3">RIFCSPHIGHO2_01_FULL_GW2011_AR10_43_9</strain>
    </source>
</reference>
<proteinExistence type="predicted"/>